<feature type="compositionally biased region" description="Basic and acidic residues" evidence="12">
    <location>
        <begin position="122"/>
        <end position="133"/>
    </location>
</feature>
<dbReference type="OrthoDB" id="8962665at2759"/>
<name>A0A852KH20_UROIN</name>
<evidence type="ECO:0000256" key="5">
    <source>
        <dbReference type="ARBA" id="ARBA00022553"/>
    </source>
</evidence>
<evidence type="ECO:0000256" key="11">
    <source>
        <dbReference type="ARBA" id="ARBA00023230"/>
    </source>
</evidence>
<dbReference type="GO" id="GO:0000978">
    <property type="term" value="F:RNA polymerase II cis-regulatory region sequence-specific DNA binding"/>
    <property type="evidence" value="ECO:0007669"/>
    <property type="project" value="TreeGrafter"/>
</dbReference>
<accession>A0A852KH20</accession>
<protein>
    <submittedName>
        <fullName evidence="13">DDIT3 protein</fullName>
    </submittedName>
</protein>
<gene>
    <name evidence="13" type="primary">Ddit3</name>
    <name evidence="13" type="ORF">UROIND_R15550</name>
</gene>
<dbReference type="AlphaFoldDB" id="A0A852KH20"/>
<comment type="subcellular location">
    <subcellularLocation>
        <location evidence="1">Cytoplasm</location>
    </subcellularLocation>
</comment>
<dbReference type="PANTHER" id="PTHR16833:SF0">
    <property type="entry name" value="DNA DAMAGE-INDUCIBLE TRANSCRIPT 3 PROTEIN"/>
    <property type="match status" value="1"/>
</dbReference>
<evidence type="ECO:0000313" key="14">
    <source>
        <dbReference type="Proteomes" id="UP000654395"/>
    </source>
</evidence>
<dbReference type="GO" id="GO:0001228">
    <property type="term" value="F:DNA-binding transcription activator activity, RNA polymerase II-specific"/>
    <property type="evidence" value="ECO:0007669"/>
    <property type="project" value="TreeGrafter"/>
</dbReference>
<dbReference type="InterPro" id="IPR016670">
    <property type="entry name" value="DNA_damage_induc_transcript_3"/>
</dbReference>
<dbReference type="GO" id="GO:0006986">
    <property type="term" value="P:response to unfolded protein"/>
    <property type="evidence" value="ECO:0007669"/>
    <property type="project" value="UniProtKB-KW"/>
</dbReference>
<evidence type="ECO:0000256" key="9">
    <source>
        <dbReference type="ARBA" id="ARBA00023159"/>
    </source>
</evidence>
<dbReference type="Gene3D" id="1.20.5.170">
    <property type="match status" value="1"/>
</dbReference>
<feature type="non-terminal residue" evidence="13">
    <location>
        <position position="1"/>
    </location>
</feature>
<evidence type="ECO:0000256" key="12">
    <source>
        <dbReference type="SAM" id="MobiDB-lite"/>
    </source>
</evidence>
<dbReference type="GO" id="GO:1990622">
    <property type="term" value="C:CHOP-ATF3 complex"/>
    <property type="evidence" value="ECO:0007669"/>
    <property type="project" value="TreeGrafter"/>
</dbReference>
<keyword evidence="10" id="KW-0804">Transcription</keyword>
<reference evidence="13" key="1">
    <citation type="submission" date="2020-02" db="EMBL/GenBank/DDBJ databases">
        <title>Bird 10,000 Genomes (B10K) Project - Family phase.</title>
        <authorList>
            <person name="Zhang G."/>
        </authorList>
    </citation>
    <scope>NUCLEOTIDE SEQUENCE</scope>
    <source>
        <strain evidence="13">B10K-DU-030-59</strain>
    </source>
</reference>
<comment type="similarity">
    <text evidence="2">Belongs to the bZIP family.</text>
</comment>
<dbReference type="EMBL" id="WBNH01003269">
    <property type="protein sequence ID" value="NXX76972.1"/>
    <property type="molecule type" value="Genomic_DNA"/>
</dbReference>
<dbReference type="Proteomes" id="UP000654395">
    <property type="component" value="Unassembled WGS sequence"/>
</dbReference>
<feature type="non-terminal residue" evidence="13">
    <location>
        <position position="169"/>
    </location>
</feature>
<dbReference type="GO" id="GO:1990617">
    <property type="term" value="C:CHOP-ATF4 complex"/>
    <property type="evidence" value="ECO:0007669"/>
    <property type="project" value="TreeGrafter"/>
</dbReference>
<evidence type="ECO:0000256" key="6">
    <source>
        <dbReference type="ARBA" id="ARBA00022843"/>
    </source>
</evidence>
<proteinExistence type="inferred from homology"/>
<evidence type="ECO:0000256" key="7">
    <source>
        <dbReference type="ARBA" id="ARBA00023015"/>
    </source>
</evidence>
<dbReference type="GO" id="GO:0070059">
    <property type="term" value="P:intrinsic apoptotic signaling pathway in response to endoplasmic reticulum stress"/>
    <property type="evidence" value="ECO:0007669"/>
    <property type="project" value="TreeGrafter"/>
</dbReference>
<evidence type="ECO:0000313" key="13">
    <source>
        <dbReference type="EMBL" id="NXX76972.1"/>
    </source>
</evidence>
<feature type="region of interest" description="Disordered" evidence="12">
    <location>
        <begin position="29"/>
        <end position="135"/>
    </location>
</feature>
<dbReference type="GO" id="GO:0005737">
    <property type="term" value="C:cytoplasm"/>
    <property type="evidence" value="ECO:0007669"/>
    <property type="project" value="UniProtKB-SubCell"/>
</dbReference>
<dbReference type="GO" id="GO:0006983">
    <property type="term" value="P:ER overload response"/>
    <property type="evidence" value="ECO:0007669"/>
    <property type="project" value="TreeGrafter"/>
</dbReference>
<evidence type="ECO:0000256" key="10">
    <source>
        <dbReference type="ARBA" id="ARBA00023163"/>
    </source>
</evidence>
<dbReference type="GO" id="GO:0000122">
    <property type="term" value="P:negative regulation of transcription by RNA polymerase II"/>
    <property type="evidence" value="ECO:0007669"/>
    <property type="project" value="TreeGrafter"/>
</dbReference>
<keyword evidence="9" id="KW-0010">Activator</keyword>
<keyword evidence="7" id="KW-0805">Transcription regulation</keyword>
<keyword evidence="8" id="KW-0238">DNA-binding</keyword>
<dbReference type="GO" id="GO:0046982">
    <property type="term" value="F:protein heterodimerization activity"/>
    <property type="evidence" value="ECO:0007669"/>
    <property type="project" value="TreeGrafter"/>
</dbReference>
<evidence type="ECO:0000256" key="3">
    <source>
        <dbReference type="ARBA" id="ARBA00022490"/>
    </source>
</evidence>
<comment type="caution">
    <text evidence="13">The sequence shown here is derived from an EMBL/GenBank/DDBJ whole genome shotgun (WGS) entry which is preliminary data.</text>
</comment>
<dbReference type="PANTHER" id="PTHR16833">
    <property type="entry name" value="DNA DAMAGE-INDUCIBLE TRANSCRIPT 3 DDIT3"/>
    <property type="match status" value="1"/>
</dbReference>
<sequence length="169" mass="18204">MAAEGLPVGTPPGTLPSWELEAWYQDLQELLASEEPFGPSPPWGAEQEQGASGGPEGCELDATLATELLELLGPDGTDAPAAQPGPAPALSHPPELNVQEDEEGAAQERRGKRKKRGGGAEAARRAAEQRVRELTAQNERLRGHIRQLSAEVQRTRAALIRRITARRRP</sequence>
<feature type="compositionally biased region" description="Low complexity" evidence="12">
    <location>
        <begin position="60"/>
        <end position="84"/>
    </location>
</feature>
<keyword evidence="6" id="KW-0832">Ubl conjugation</keyword>
<keyword evidence="4" id="KW-0678">Repressor</keyword>
<evidence type="ECO:0000256" key="4">
    <source>
        <dbReference type="ARBA" id="ARBA00022491"/>
    </source>
</evidence>
<keyword evidence="3" id="KW-0963">Cytoplasm</keyword>
<organism evidence="13 14">
    <name type="scientific">Urocolius indicus</name>
    <name type="common">Red-faced mousebird</name>
    <name type="synonym">Colius indicus</name>
    <dbReference type="NCBI Taxonomy" id="458196"/>
    <lineage>
        <taxon>Eukaryota</taxon>
        <taxon>Metazoa</taxon>
        <taxon>Chordata</taxon>
        <taxon>Craniata</taxon>
        <taxon>Vertebrata</taxon>
        <taxon>Euteleostomi</taxon>
        <taxon>Archelosauria</taxon>
        <taxon>Archosauria</taxon>
        <taxon>Dinosauria</taxon>
        <taxon>Saurischia</taxon>
        <taxon>Theropoda</taxon>
        <taxon>Coelurosauria</taxon>
        <taxon>Aves</taxon>
        <taxon>Neognathae</taxon>
        <taxon>Neoaves</taxon>
        <taxon>Telluraves</taxon>
        <taxon>Coraciimorphae</taxon>
        <taxon>Coliiformes</taxon>
        <taxon>Coliidae</taxon>
        <taxon>Urocolius</taxon>
    </lineage>
</organism>
<keyword evidence="14" id="KW-1185">Reference proteome</keyword>
<evidence type="ECO:0000256" key="1">
    <source>
        <dbReference type="ARBA" id="ARBA00004496"/>
    </source>
</evidence>
<dbReference type="GO" id="GO:0036488">
    <property type="term" value="C:CHOP-C/EBP complex"/>
    <property type="evidence" value="ECO:0007669"/>
    <property type="project" value="TreeGrafter"/>
</dbReference>
<evidence type="ECO:0000256" key="8">
    <source>
        <dbReference type="ARBA" id="ARBA00023125"/>
    </source>
</evidence>
<keyword evidence="5" id="KW-0597">Phosphoprotein</keyword>
<evidence type="ECO:0000256" key="2">
    <source>
        <dbReference type="ARBA" id="ARBA00007163"/>
    </source>
</evidence>
<keyword evidence="11" id="KW-0834">Unfolded protein response</keyword>